<dbReference type="GO" id="GO:0009451">
    <property type="term" value="P:RNA modification"/>
    <property type="evidence" value="ECO:0007669"/>
    <property type="project" value="InterPro"/>
</dbReference>
<sequence>MLDACRNTPLLVDAGLDETIRLVVDDGLDGIYIYISSLCKQHHYREALEAFDLYQKNMGIQLEPSTYTNLVLACSNVRSLEYGRKIHDHILESNCQLDIVLQNHILNMYGKCGSLRDARKVFEAMQQRNVVSWTLMISGYARDGQEHDAITMYIQMLQSGHFPDQLTFGSIIKACSGMGDVALGRQLHAHVIKSGFGHDLIAQNALVAMYTKFGQIACASDVFTMISAKDLVSWGSMITGFSQLGYELEALYLFRDMLGQGIYQPNEFIFGSVFSACGSLLEPGFGRQLHGMCTKFGLGRNIFSGCSLCDMYAKFRFLESAKKAFYDIESPDLVSWNAIIAAFADSSDANEAILFFSQMMHMELIPDSITFLSLLCACGSPMELNQGMQIHSYIIKIGFNKHAAVGNSLLTMYTKCSNLHEAFKAFEDVNVNGNLVSWNAILSGCLHHKQAGEAFRLFKLMLFSENKPDHITITNLLGACAELASLKIGYQIHCFSVKSGLLIDVSTCNGLIDMYAKCGSLRNAQNIFDSTENPNIVSWSSLIVGYAQFGHGHEALSVFREMRNRGFQPNEVTYLGVLTACSHIGLVEEGWHLFKTMEVEHGILPTREHISCMVDLLARAGCLTEAETFIKKTGFDPDITTWKTLLAACRTHGNIDIAKRTAESILKLDPLNSAALVLLCNIYASTGNWKDVAKLRNLMKQMGVQKVPGQSWIEAKDKIHVFFAEDSSHPQSVEVYAMLEQLWLQMLDDGYDPCHRLDISVWDLGTVSGLYLTRGFSYIWKQKALRTSMAIKAEFSLFRQPSVIVSYGLFWGPLLEETSHSFDQALAVVRVMIDPESNLK</sequence>
<dbReference type="OrthoDB" id="185373at2759"/>
<protein>
    <submittedName>
        <fullName evidence="3">Pentatricopeptide repeat-containing protein</fullName>
    </submittedName>
</protein>
<feature type="repeat" description="PPR" evidence="2">
    <location>
        <begin position="129"/>
        <end position="163"/>
    </location>
</feature>
<feature type="repeat" description="PPR" evidence="2">
    <location>
        <begin position="230"/>
        <end position="264"/>
    </location>
</feature>
<dbReference type="FunFam" id="1.25.40.10:FF:000031">
    <property type="entry name" value="Pentatricopeptide repeat-containing protein mitochondrial"/>
    <property type="match status" value="1"/>
</dbReference>
<proteinExistence type="predicted"/>
<gene>
    <name evidence="3" type="ORF">G2W53_024045</name>
</gene>
<dbReference type="GO" id="GO:0003723">
    <property type="term" value="F:RNA binding"/>
    <property type="evidence" value="ECO:0007669"/>
    <property type="project" value="InterPro"/>
</dbReference>
<dbReference type="EMBL" id="JAAIUW010000008">
    <property type="protein sequence ID" value="KAF7818590.1"/>
    <property type="molecule type" value="Genomic_DNA"/>
</dbReference>
<dbReference type="Pfam" id="PF13041">
    <property type="entry name" value="PPR_2"/>
    <property type="match status" value="4"/>
</dbReference>
<dbReference type="FunFam" id="1.25.40.10:FF:000196">
    <property type="entry name" value="Pentatricopeptide repeat-containing protein At4g14850"/>
    <property type="match status" value="1"/>
</dbReference>
<organism evidence="3 4">
    <name type="scientific">Senna tora</name>
    <dbReference type="NCBI Taxonomy" id="362788"/>
    <lineage>
        <taxon>Eukaryota</taxon>
        <taxon>Viridiplantae</taxon>
        <taxon>Streptophyta</taxon>
        <taxon>Embryophyta</taxon>
        <taxon>Tracheophyta</taxon>
        <taxon>Spermatophyta</taxon>
        <taxon>Magnoliopsida</taxon>
        <taxon>eudicotyledons</taxon>
        <taxon>Gunneridae</taxon>
        <taxon>Pentapetalae</taxon>
        <taxon>rosids</taxon>
        <taxon>fabids</taxon>
        <taxon>Fabales</taxon>
        <taxon>Fabaceae</taxon>
        <taxon>Caesalpinioideae</taxon>
        <taxon>Cassia clade</taxon>
        <taxon>Senna</taxon>
    </lineage>
</organism>
<dbReference type="Pfam" id="PF20431">
    <property type="entry name" value="E_motif"/>
    <property type="match status" value="1"/>
</dbReference>
<dbReference type="FunFam" id="1.25.40.10:FF:000344">
    <property type="entry name" value="Pentatricopeptide repeat-containing protein"/>
    <property type="match status" value="1"/>
</dbReference>
<dbReference type="PANTHER" id="PTHR24015">
    <property type="entry name" value="OS07G0578800 PROTEIN-RELATED"/>
    <property type="match status" value="1"/>
</dbReference>
<evidence type="ECO:0000256" key="1">
    <source>
        <dbReference type="ARBA" id="ARBA00022737"/>
    </source>
</evidence>
<keyword evidence="1" id="KW-0677">Repeat</keyword>
<dbReference type="AlphaFoldDB" id="A0A834TCL4"/>
<dbReference type="FunFam" id="1.25.40.10:FF:000366">
    <property type="entry name" value="Pentatricopeptide (PPR) repeat-containing protein"/>
    <property type="match status" value="1"/>
</dbReference>
<accession>A0A834TCL4</accession>
<evidence type="ECO:0000313" key="4">
    <source>
        <dbReference type="Proteomes" id="UP000634136"/>
    </source>
</evidence>
<evidence type="ECO:0000313" key="3">
    <source>
        <dbReference type="EMBL" id="KAF7818590.1"/>
    </source>
</evidence>
<dbReference type="InterPro" id="IPR011990">
    <property type="entry name" value="TPR-like_helical_dom_sf"/>
</dbReference>
<reference evidence="3" key="1">
    <citation type="submission" date="2020-09" db="EMBL/GenBank/DDBJ databases">
        <title>Genome-Enabled Discovery of Anthraquinone Biosynthesis in Senna tora.</title>
        <authorList>
            <person name="Kang S.-H."/>
            <person name="Pandey R.P."/>
            <person name="Lee C.-M."/>
            <person name="Sim J.-S."/>
            <person name="Jeong J.-T."/>
            <person name="Choi B.-S."/>
            <person name="Jung M."/>
            <person name="Ginzburg D."/>
            <person name="Zhao K."/>
            <person name="Won S.Y."/>
            <person name="Oh T.-J."/>
            <person name="Yu Y."/>
            <person name="Kim N.-H."/>
            <person name="Lee O.R."/>
            <person name="Lee T.-H."/>
            <person name="Bashyal P."/>
            <person name="Kim T.-S."/>
            <person name="Lee W.-H."/>
            <person name="Kawkins C."/>
            <person name="Kim C.-K."/>
            <person name="Kim J.S."/>
            <person name="Ahn B.O."/>
            <person name="Rhee S.Y."/>
            <person name="Sohng J.K."/>
        </authorList>
    </citation>
    <scope>NUCLEOTIDE SEQUENCE</scope>
    <source>
        <tissue evidence="3">Leaf</tissue>
    </source>
</reference>
<feature type="repeat" description="PPR" evidence="2">
    <location>
        <begin position="98"/>
        <end position="128"/>
    </location>
</feature>
<dbReference type="FunFam" id="1.25.40.10:FF:000689">
    <property type="entry name" value="Tetratricopeptide repeat (TPR)-like superfamily protein"/>
    <property type="match status" value="1"/>
</dbReference>
<feature type="repeat" description="PPR" evidence="2">
    <location>
        <begin position="434"/>
        <end position="468"/>
    </location>
</feature>
<comment type="caution">
    <text evidence="3">The sequence shown here is derived from an EMBL/GenBank/DDBJ whole genome shotgun (WGS) entry which is preliminary data.</text>
</comment>
<dbReference type="FunFam" id="1.25.40.10:FF:000227">
    <property type="entry name" value="Pentatricopeptide repeat-containing protein At3g13880"/>
    <property type="match status" value="1"/>
</dbReference>
<dbReference type="Proteomes" id="UP000634136">
    <property type="component" value="Unassembled WGS sequence"/>
</dbReference>
<dbReference type="PANTHER" id="PTHR24015:SF1672">
    <property type="entry name" value="OS06G0506100 PROTEIN"/>
    <property type="match status" value="1"/>
</dbReference>
<feature type="repeat" description="PPR" evidence="2">
    <location>
        <begin position="535"/>
        <end position="569"/>
    </location>
</feature>
<keyword evidence="4" id="KW-1185">Reference proteome</keyword>
<dbReference type="NCBIfam" id="TIGR00756">
    <property type="entry name" value="PPR"/>
    <property type="match status" value="6"/>
</dbReference>
<name>A0A834TCL4_9FABA</name>
<dbReference type="InterPro" id="IPR046848">
    <property type="entry name" value="E_motif"/>
</dbReference>
<dbReference type="InterPro" id="IPR046960">
    <property type="entry name" value="PPR_At4g14850-like_plant"/>
</dbReference>
<dbReference type="InterPro" id="IPR002885">
    <property type="entry name" value="PPR_rpt"/>
</dbReference>
<dbReference type="PROSITE" id="PS51375">
    <property type="entry name" value="PPR"/>
    <property type="match status" value="6"/>
</dbReference>
<evidence type="ECO:0000256" key="2">
    <source>
        <dbReference type="PROSITE-ProRule" id="PRU00708"/>
    </source>
</evidence>
<dbReference type="Pfam" id="PF01535">
    <property type="entry name" value="PPR"/>
    <property type="match status" value="2"/>
</dbReference>
<dbReference type="Gene3D" id="1.25.40.10">
    <property type="entry name" value="Tetratricopeptide repeat domain"/>
    <property type="match status" value="6"/>
</dbReference>
<feature type="repeat" description="PPR" evidence="2">
    <location>
        <begin position="332"/>
        <end position="366"/>
    </location>
</feature>